<keyword evidence="1" id="KW-0472">Membrane</keyword>
<proteinExistence type="predicted"/>
<comment type="caution">
    <text evidence="2">The sequence shown here is derived from an EMBL/GenBank/DDBJ whole genome shotgun (WGS) entry which is preliminary data.</text>
</comment>
<keyword evidence="3" id="KW-1185">Reference proteome</keyword>
<organism evidence="2 3">
    <name type="scientific">Flexivirga oryzae</name>
    <dbReference type="NCBI Taxonomy" id="1794944"/>
    <lineage>
        <taxon>Bacteria</taxon>
        <taxon>Bacillati</taxon>
        <taxon>Actinomycetota</taxon>
        <taxon>Actinomycetes</taxon>
        <taxon>Micrococcales</taxon>
        <taxon>Dermacoccaceae</taxon>
        <taxon>Flexivirga</taxon>
    </lineage>
</organism>
<dbReference type="Proteomes" id="UP000559182">
    <property type="component" value="Unassembled WGS sequence"/>
</dbReference>
<keyword evidence="1" id="KW-1133">Transmembrane helix</keyword>
<dbReference type="RefSeq" id="WP_183318473.1">
    <property type="nucleotide sequence ID" value="NZ_JACHVQ010000001.1"/>
</dbReference>
<protein>
    <submittedName>
        <fullName evidence="2">Uncharacterized protein</fullName>
    </submittedName>
</protein>
<gene>
    <name evidence="2" type="ORF">FHU39_000391</name>
</gene>
<sequence>MSFTTDELRAAMQSYADDVALPDPAALVAGAEHKRAHSRRVRTAVVAGAAAVLMAVVTVVGIHGIGDEKALTPAQLNKKFHTHYAEYTHGLKLTDIVEVPIQKVADPNSAGRSSKAVEVTFPAVGSAVYIACDHTLVTGTLTAAQREAESAAMTQLRGSADAFATCDPMVESMLGAVKPGEGQKLWIATSGVPKRSQSPIAIYTQVDWESYPAKTHNLTAKPNALTAISPGEFDARFAGTGAVSASKRVRVPASVLRGAQLSVAPSSTGRFQVLVDGKAQRLDYTGEAAADSGGSWGWLPPGPEPEVRGTWYDYWPDSARSNLAAAPAMIAGPNPGASALITIRAVGATGPWQAMLTWQKK</sequence>
<evidence type="ECO:0000313" key="2">
    <source>
        <dbReference type="EMBL" id="MBB2890407.1"/>
    </source>
</evidence>
<dbReference type="AlphaFoldDB" id="A0A839MZ22"/>
<evidence type="ECO:0000256" key="1">
    <source>
        <dbReference type="SAM" id="Phobius"/>
    </source>
</evidence>
<keyword evidence="1" id="KW-0812">Transmembrane</keyword>
<name>A0A839MZ22_9MICO</name>
<reference evidence="2 3" key="1">
    <citation type="submission" date="2020-08" db="EMBL/GenBank/DDBJ databases">
        <title>Sequencing the genomes of 1000 actinobacteria strains.</title>
        <authorList>
            <person name="Klenk H.-P."/>
        </authorList>
    </citation>
    <scope>NUCLEOTIDE SEQUENCE [LARGE SCALE GENOMIC DNA]</scope>
    <source>
        <strain evidence="2 3">DSM 105369</strain>
    </source>
</reference>
<accession>A0A839MZ22</accession>
<feature type="transmembrane region" description="Helical" evidence="1">
    <location>
        <begin position="44"/>
        <end position="66"/>
    </location>
</feature>
<dbReference type="EMBL" id="JACHVQ010000001">
    <property type="protein sequence ID" value="MBB2890407.1"/>
    <property type="molecule type" value="Genomic_DNA"/>
</dbReference>
<evidence type="ECO:0000313" key="3">
    <source>
        <dbReference type="Proteomes" id="UP000559182"/>
    </source>
</evidence>